<evidence type="ECO:0000313" key="2">
    <source>
        <dbReference type="EMBL" id="KAD4179536.1"/>
    </source>
</evidence>
<feature type="compositionally biased region" description="Gly residues" evidence="1">
    <location>
        <begin position="29"/>
        <end position="39"/>
    </location>
</feature>
<evidence type="ECO:0000256" key="1">
    <source>
        <dbReference type="SAM" id="MobiDB-lite"/>
    </source>
</evidence>
<sequence>METEDEQGSKGGAGRQPRREEQPSRDRGAQGGSREGAQGGLRSSRSVVRRPWAVEAASSSWRQRKREYGDGDMILSSRRKIQRLPPRDYGHNTAPPKRYPPPVPPPHTEYFYELPSPHN</sequence>
<feature type="region of interest" description="Disordered" evidence="1">
    <location>
        <begin position="1"/>
        <end position="119"/>
    </location>
</feature>
<accession>A0A5N6MZM3</accession>
<reference evidence="2 3" key="1">
    <citation type="submission" date="2019-05" db="EMBL/GenBank/DDBJ databases">
        <title>Mikania micrantha, genome provides insights into the molecular mechanism of rapid growth.</title>
        <authorList>
            <person name="Liu B."/>
        </authorList>
    </citation>
    <scope>NUCLEOTIDE SEQUENCE [LARGE SCALE GENOMIC DNA]</scope>
    <source>
        <strain evidence="2">NLD-2019</strain>
        <tissue evidence="2">Leaf</tissue>
    </source>
</reference>
<feature type="compositionally biased region" description="Pro residues" evidence="1">
    <location>
        <begin position="97"/>
        <end position="107"/>
    </location>
</feature>
<dbReference type="EMBL" id="SZYD01000014">
    <property type="protein sequence ID" value="KAD4179536.1"/>
    <property type="molecule type" value="Genomic_DNA"/>
</dbReference>
<gene>
    <name evidence="2" type="ORF">E3N88_28127</name>
</gene>
<protein>
    <submittedName>
        <fullName evidence="2">Uncharacterized protein</fullName>
    </submittedName>
</protein>
<dbReference type="AlphaFoldDB" id="A0A5N6MZM3"/>
<evidence type="ECO:0000313" key="3">
    <source>
        <dbReference type="Proteomes" id="UP000326396"/>
    </source>
</evidence>
<comment type="caution">
    <text evidence="2">The sequence shown here is derived from an EMBL/GenBank/DDBJ whole genome shotgun (WGS) entry which is preliminary data.</text>
</comment>
<organism evidence="2 3">
    <name type="scientific">Mikania micrantha</name>
    <name type="common">bitter vine</name>
    <dbReference type="NCBI Taxonomy" id="192012"/>
    <lineage>
        <taxon>Eukaryota</taxon>
        <taxon>Viridiplantae</taxon>
        <taxon>Streptophyta</taxon>
        <taxon>Embryophyta</taxon>
        <taxon>Tracheophyta</taxon>
        <taxon>Spermatophyta</taxon>
        <taxon>Magnoliopsida</taxon>
        <taxon>eudicotyledons</taxon>
        <taxon>Gunneridae</taxon>
        <taxon>Pentapetalae</taxon>
        <taxon>asterids</taxon>
        <taxon>campanulids</taxon>
        <taxon>Asterales</taxon>
        <taxon>Asteraceae</taxon>
        <taxon>Asteroideae</taxon>
        <taxon>Heliantheae alliance</taxon>
        <taxon>Eupatorieae</taxon>
        <taxon>Mikania</taxon>
    </lineage>
</organism>
<proteinExistence type="predicted"/>
<dbReference type="Proteomes" id="UP000326396">
    <property type="component" value="Linkage Group LG4"/>
</dbReference>
<name>A0A5N6MZM3_9ASTR</name>
<keyword evidence="3" id="KW-1185">Reference proteome</keyword>
<feature type="compositionally biased region" description="Basic and acidic residues" evidence="1">
    <location>
        <begin position="17"/>
        <end position="28"/>
    </location>
</feature>